<dbReference type="OrthoDB" id="1065058at2759"/>
<dbReference type="Gene3D" id="3.40.50.1000">
    <property type="entry name" value="HAD superfamily/HAD-like"/>
    <property type="match status" value="1"/>
</dbReference>
<evidence type="ECO:0000313" key="1">
    <source>
        <dbReference type="EMBL" id="PQP98568.1"/>
    </source>
</evidence>
<dbReference type="InterPro" id="IPR023214">
    <property type="entry name" value="HAD_sf"/>
</dbReference>
<reference evidence="1 2" key="1">
    <citation type="submission" date="2018-02" db="EMBL/GenBank/DDBJ databases">
        <title>Draft genome of wild Prunus yedoensis var. nudiflora.</title>
        <authorList>
            <person name="Baek S."/>
            <person name="Kim J.-H."/>
            <person name="Choi K."/>
            <person name="Kim G.-B."/>
            <person name="Cho A."/>
            <person name="Jang H."/>
            <person name="Shin C.-H."/>
            <person name="Yu H.-J."/>
            <person name="Mun J.-H."/>
        </authorList>
    </citation>
    <scope>NUCLEOTIDE SEQUENCE [LARGE SCALE GENOMIC DNA]</scope>
    <source>
        <strain evidence="2">cv. Jeju island</strain>
        <tissue evidence="1">Leaf</tissue>
    </source>
</reference>
<protein>
    <submittedName>
        <fullName evidence="1">Uncharacterized protein</fullName>
    </submittedName>
</protein>
<dbReference type="STRING" id="2094558.A0A314Y133"/>
<dbReference type="AlphaFoldDB" id="A0A314Y133"/>
<organism evidence="1 2">
    <name type="scientific">Prunus yedoensis var. nudiflora</name>
    <dbReference type="NCBI Taxonomy" id="2094558"/>
    <lineage>
        <taxon>Eukaryota</taxon>
        <taxon>Viridiplantae</taxon>
        <taxon>Streptophyta</taxon>
        <taxon>Embryophyta</taxon>
        <taxon>Tracheophyta</taxon>
        <taxon>Spermatophyta</taxon>
        <taxon>Magnoliopsida</taxon>
        <taxon>eudicotyledons</taxon>
        <taxon>Gunneridae</taxon>
        <taxon>Pentapetalae</taxon>
        <taxon>rosids</taxon>
        <taxon>fabids</taxon>
        <taxon>Rosales</taxon>
        <taxon>Rosaceae</taxon>
        <taxon>Amygdaloideae</taxon>
        <taxon>Amygdaleae</taxon>
        <taxon>Prunus</taxon>
    </lineage>
</organism>
<dbReference type="SUPFAM" id="SSF56784">
    <property type="entry name" value="HAD-like"/>
    <property type="match status" value="1"/>
</dbReference>
<proteinExistence type="predicted"/>
<accession>A0A314Y133</accession>
<gene>
    <name evidence="1" type="ORF">Pyn_11467</name>
</gene>
<comment type="caution">
    <text evidence="1">The sequence shown here is derived from an EMBL/GenBank/DDBJ whole genome shotgun (WGS) entry which is preliminary data.</text>
</comment>
<evidence type="ECO:0000313" key="2">
    <source>
        <dbReference type="Proteomes" id="UP000250321"/>
    </source>
</evidence>
<dbReference type="PANTHER" id="PTHR12725:SF111">
    <property type="entry name" value="PUTATIVE-RELATED"/>
    <property type="match status" value="1"/>
</dbReference>
<name>A0A314Y133_PRUYE</name>
<dbReference type="PANTHER" id="PTHR12725">
    <property type="entry name" value="HALOACID DEHALOGENASE-LIKE HYDROLASE"/>
    <property type="match status" value="1"/>
</dbReference>
<keyword evidence="2" id="KW-1185">Reference proteome</keyword>
<dbReference type="InterPro" id="IPR036412">
    <property type="entry name" value="HAD-like_sf"/>
</dbReference>
<sequence length="139" mass="15166">MAGLRAIGYNFDNDDCHSFVHGRLPYEVLRTLLLSLLYRKLIFSNGDKVHVAKTLGKLGLKDCFEGVICFETLNPISDNEDPKSTGCRMVFDHSCLFDAGSALPVTPVVCEKGYGTFVRSVQGNRLTGKSDGVVSATCD</sequence>
<dbReference type="EMBL" id="PJQY01001886">
    <property type="protein sequence ID" value="PQP98568.1"/>
    <property type="molecule type" value="Genomic_DNA"/>
</dbReference>
<dbReference type="Proteomes" id="UP000250321">
    <property type="component" value="Unassembled WGS sequence"/>
</dbReference>